<dbReference type="AlphaFoldDB" id="A0A830E5Z7"/>
<proteinExistence type="predicted"/>
<evidence type="ECO:0000313" key="3">
    <source>
        <dbReference type="Proteomes" id="UP000657075"/>
    </source>
</evidence>
<organism evidence="2 3">
    <name type="scientific">Vulcanisaeta souniana JCM 11219</name>
    <dbReference type="NCBI Taxonomy" id="1293586"/>
    <lineage>
        <taxon>Archaea</taxon>
        <taxon>Thermoproteota</taxon>
        <taxon>Thermoprotei</taxon>
        <taxon>Thermoproteales</taxon>
        <taxon>Thermoproteaceae</taxon>
        <taxon>Vulcanisaeta</taxon>
    </lineage>
</organism>
<gene>
    <name evidence="2" type="ORF">GCM10007112_24120</name>
    <name evidence="1" type="ORF">Vsou_13540</name>
</gene>
<reference evidence="2" key="2">
    <citation type="submission" date="2020-09" db="EMBL/GenBank/DDBJ databases">
        <authorList>
            <person name="Sun Q."/>
            <person name="Ohkuma M."/>
        </authorList>
    </citation>
    <scope>NUCLEOTIDE SEQUENCE</scope>
    <source>
        <strain evidence="2">JCM 11219</strain>
    </source>
</reference>
<sequence>MVGPTLNRIGGVKIIKGYGVTDEGVHVSYVEVLYNDGLVIKVFKGRKYAQSVPVFKNGVMVGRLYREAQLLVRMPGKSIEMLVDGKIAQTIRSVIEVRFEPTPGDIIETNDPMLQYLHDYVLSTLTAIPAQ</sequence>
<dbReference type="GeneID" id="76206904"/>
<reference evidence="4" key="3">
    <citation type="submission" date="2022-09" db="EMBL/GenBank/DDBJ databases">
        <title>Complete genome sequence of Vulcanisaeta souniana.</title>
        <authorList>
            <person name="Kato S."/>
            <person name="Itoh T."/>
            <person name="Ohkuma M."/>
        </authorList>
    </citation>
    <scope>NUCLEOTIDE SEQUENCE [LARGE SCALE GENOMIC DNA]</scope>
    <source>
        <strain evidence="4">JCM 11219</strain>
    </source>
</reference>
<dbReference type="RefSeq" id="WP_264890684.1">
    <property type="nucleotide sequence ID" value="NZ_AP026830.1"/>
</dbReference>
<reference evidence="1" key="4">
    <citation type="journal article" date="2023" name="Microbiol. Resour. Announc.">
        <title>Complete Genome Sequence of Vulcanisaeta souniana Strain IC-059, a Hyperthermophilic Archaeon Isolated from Hot Spring Water in Japan.</title>
        <authorList>
            <person name="Kato S."/>
            <person name="Itoh T."/>
            <person name="Wu L."/>
            <person name="Ma J."/>
            <person name="Ohkuma M."/>
        </authorList>
    </citation>
    <scope>NUCLEOTIDE SEQUENCE</scope>
    <source>
        <strain evidence="1">JCM 11219</strain>
    </source>
</reference>
<evidence type="ECO:0000313" key="2">
    <source>
        <dbReference type="EMBL" id="GGI86316.1"/>
    </source>
</evidence>
<keyword evidence="4" id="KW-1185">Reference proteome</keyword>
<reference evidence="2" key="1">
    <citation type="journal article" date="2014" name="Int. J. Syst. Evol. Microbiol.">
        <title>Complete genome sequence of Corynebacterium casei LMG S-19264T (=DSM 44701T), isolated from a smear-ripened cheese.</title>
        <authorList>
            <consortium name="US DOE Joint Genome Institute (JGI-PGF)"/>
            <person name="Walter F."/>
            <person name="Albersmeier A."/>
            <person name="Kalinowski J."/>
            <person name="Ruckert C."/>
        </authorList>
    </citation>
    <scope>NUCLEOTIDE SEQUENCE</scope>
    <source>
        <strain evidence="2">JCM 11219</strain>
    </source>
</reference>
<evidence type="ECO:0000313" key="4">
    <source>
        <dbReference type="Proteomes" id="UP001060771"/>
    </source>
</evidence>
<dbReference type="Proteomes" id="UP001060771">
    <property type="component" value="Chromosome"/>
</dbReference>
<accession>A0A830E5Z7</accession>
<evidence type="ECO:0000313" key="1">
    <source>
        <dbReference type="EMBL" id="BDR92261.1"/>
    </source>
</evidence>
<protein>
    <submittedName>
        <fullName evidence="2">Uncharacterized protein</fullName>
    </submittedName>
</protein>
<dbReference type="EMBL" id="AP026830">
    <property type="protein sequence ID" value="BDR92261.1"/>
    <property type="molecule type" value="Genomic_DNA"/>
</dbReference>
<dbReference type="EMBL" id="BMNM01000014">
    <property type="protein sequence ID" value="GGI86316.1"/>
    <property type="molecule type" value="Genomic_DNA"/>
</dbReference>
<dbReference type="Proteomes" id="UP000657075">
    <property type="component" value="Unassembled WGS sequence"/>
</dbReference>
<name>A0A830E5Z7_9CREN</name>